<name>A0ABU3WS81_9NOCA</name>
<evidence type="ECO:0000259" key="3">
    <source>
        <dbReference type="Pfam" id="PF01557"/>
    </source>
</evidence>
<dbReference type="Pfam" id="PF01557">
    <property type="entry name" value="FAA_hydrolase"/>
    <property type="match status" value="1"/>
</dbReference>
<dbReference type="InterPro" id="IPR051121">
    <property type="entry name" value="FAH"/>
</dbReference>
<feature type="domain" description="Fumarylacetoacetase-like C-terminal" evidence="3">
    <location>
        <begin position="74"/>
        <end position="279"/>
    </location>
</feature>
<dbReference type="EMBL" id="WBMO01000001">
    <property type="protein sequence ID" value="MDV2476862.1"/>
    <property type="molecule type" value="Genomic_DNA"/>
</dbReference>
<keyword evidence="4" id="KW-0378">Hydrolase</keyword>
<evidence type="ECO:0000313" key="5">
    <source>
        <dbReference type="Proteomes" id="UP001275440"/>
    </source>
</evidence>
<evidence type="ECO:0000256" key="1">
    <source>
        <dbReference type="ARBA" id="ARBA00010211"/>
    </source>
</evidence>
<evidence type="ECO:0000256" key="2">
    <source>
        <dbReference type="ARBA" id="ARBA00022723"/>
    </source>
</evidence>
<evidence type="ECO:0000313" key="4">
    <source>
        <dbReference type="EMBL" id="MDV2476862.1"/>
    </source>
</evidence>
<accession>A0ABU3WS81</accession>
<dbReference type="PANTHER" id="PTHR42796">
    <property type="entry name" value="FUMARYLACETOACETATE HYDROLASE DOMAIN-CONTAINING PROTEIN 2A-RELATED"/>
    <property type="match status" value="1"/>
</dbReference>
<keyword evidence="2" id="KW-0479">Metal-binding</keyword>
<dbReference type="Proteomes" id="UP001275440">
    <property type="component" value="Unassembled WGS sequence"/>
</dbReference>
<dbReference type="GO" id="GO:0016787">
    <property type="term" value="F:hydrolase activity"/>
    <property type="evidence" value="ECO:0007669"/>
    <property type="project" value="UniProtKB-KW"/>
</dbReference>
<dbReference type="SUPFAM" id="SSF56529">
    <property type="entry name" value="FAH"/>
    <property type="match status" value="1"/>
</dbReference>
<proteinExistence type="inferred from homology"/>
<dbReference type="InterPro" id="IPR036663">
    <property type="entry name" value="Fumarylacetoacetase_C_sf"/>
</dbReference>
<reference evidence="4 5" key="1">
    <citation type="submission" date="2019-10" db="EMBL/GenBank/DDBJ databases">
        <title>Draft Genome Assembly of Rhodococcus zopfii DSM44189.</title>
        <authorList>
            <person name="Sutton J.M."/>
            <person name="Akob D.M."/>
            <person name="Bushman T.J."/>
        </authorList>
    </citation>
    <scope>NUCLEOTIDE SEQUENCE [LARGE SCALE GENOMIC DNA]</scope>
    <source>
        <strain evidence="4 5">DSM 44189</strain>
    </source>
</reference>
<keyword evidence="5" id="KW-1185">Reference proteome</keyword>
<sequence>MKYVSFEVAGSRRSWGAAVDGQVYDLGPGGADVAATLRDAIAGNLLRDSLIDGLDPVGRESEVSFLPAVPNPGKIICVGVNYRSHLEETGKAEAGAPTLFTRFADSQTGHLVPVQFPAVGTQFDYEGELAVVIGAPAFKVPSTDAFSVIAGYSIYDDFTVRDWQRATTQWTPGKNFPGTGAMGPYFVPAADVDDIQSCTLETRVNGEQRQKATIADMRFPIDRLIEHISTFTPLAPGDIIVTGTPGGVGLFMDPPALLSPGDVVEVEITGLGVLRNEIVAEQ</sequence>
<comment type="caution">
    <text evidence="4">The sequence shown here is derived from an EMBL/GenBank/DDBJ whole genome shotgun (WGS) entry which is preliminary data.</text>
</comment>
<dbReference type="Gene3D" id="3.90.850.10">
    <property type="entry name" value="Fumarylacetoacetase-like, C-terminal domain"/>
    <property type="match status" value="1"/>
</dbReference>
<gene>
    <name evidence="4" type="ORF">F8M49_18795</name>
</gene>
<protein>
    <submittedName>
        <fullName evidence="4">Fumarylacetoacetate hydrolase family protein</fullName>
    </submittedName>
</protein>
<comment type="similarity">
    <text evidence="1">Belongs to the FAH family.</text>
</comment>
<dbReference type="PANTHER" id="PTHR42796:SF4">
    <property type="entry name" value="FUMARYLACETOACETATE HYDROLASE DOMAIN-CONTAINING PROTEIN 2A"/>
    <property type="match status" value="1"/>
</dbReference>
<dbReference type="InterPro" id="IPR011234">
    <property type="entry name" value="Fumarylacetoacetase-like_C"/>
</dbReference>
<organism evidence="4 5">
    <name type="scientific">Rhodococcus zopfii</name>
    <dbReference type="NCBI Taxonomy" id="43772"/>
    <lineage>
        <taxon>Bacteria</taxon>
        <taxon>Bacillati</taxon>
        <taxon>Actinomycetota</taxon>
        <taxon>Actinomycetes</taxon>
        <taxon>Mycobacteriales</taxon>
        <taxon>Nocardiaceae</taxon>
        <taxon>Rhodococcus</taxon>
    </lineage>
</organism>